<feature type="region of interest" description="Disordered" evidence="1">
    <location>
        <begin position="112"/>
        <end position="154"/>
    </location>
</feature>
<feature type="transmembrane region" description="Helical" evidence="2">
    <location>
        <begin position="282"/>
        <end position="309"/>
    </location>
</feature>
<dbReference type="KEGG" id="alus:STSP2_02545"/>
<dbReference type="Proteomes" id="UP000189674">
    <property type="component" value="Chromosome"/>
</dbReference>
<dbReference type="EMBL" id="CP019791">
    <property type="protein sequence ID" value="AQT69356.1"/>
    <property type="molecule type" value="Genomic_DNA"/>
</dbReference>
<dbReference type="OrthoDB" id="277835at2"/>
<feature type="transmembrane region" description="Helical" evidence="2">
    <location>
        <begin position="75"/>
        <end position="93"/>
    </location>
</feature>
<sequence length="337" mass="36956">MAVKARIKHIGAELKSHAPFTFFGALLGVAFMLLFKNATEYGETTLFRIFHPMHVVLSAMVTASLFKVHKNTKNFLLVLVIGWVGALGVATLSDSLIPYMGETVLGVAVPTHGDLHEGHTEHEEPEGVEDGHAGHDHEQAAHQESEHDGHDHGAAADVEGHAHEYAGLDHEEEEHGEPHNEHAGHYHDEEAAHQEHLEHEEHAGHGHAETDHEEAGGHEGHDHDGGLHIGFIEDWYIVNPAAILGVVIAFWLPATRMPHGLHVLISTWASSAHMLMNTQADFTATLLLGILIVLFLAVWLPCCISDIVFPLLFVKSDIKVCSHCHGKHHDPNSCEQV</sequence>
<keyword evidence="2" id="KW-0472">Membrane</keyword>
<evidence type="ECO:0000313" key="3">
    <source>
        <dbReference type="EMBL" id="AQT69356.1"/>
    </source>
</evidence>
<feature type="compositionally biased region" description="Basic and acidic residues" evidence="1">
    <location>
        <begin position="129"/>
        <end position="154"/>
    </location>
</feature>
<dbReference type="STRING" id="1936003.STSP2_02545"/>
<dbReference type="RefSeq" id="WP_146663049.1">
    <property type="nucleotide sequence ID" value="NZ_CP019791.1"/>
</dbReference>
<gene>
    <name evidence="3" type="ORF">STSP2_02545</name>
</gene>
<keyword evidence="4" id="KW-1185">Reference proteome</keyword>
<organism evidence="3 4">
    <name type="scientific">Anaerohalosphaera lusitana</name>
    <dbReference type="NCBI Taxonomy" id="1936003"/>
    <lineage>
        <taxon>Bacteria</taxon>
        <taxon>Pseudomonadati</taxon>
        <taxon>Planctomycetota</taxon>
        <taxon>Phycisphaerae</taxon>
        <taxon>Sedimentisphaerales</taxon>
        <taxon>Anaerohalosphaeraceae</taxon>
        <taxon>Anaerohalosphaera</taxon>
    </lineage>
</organism>
<keyword evidence="2" id="KW-1133">Transmembrane helix</keyword>
<accession>A0A1U9NPC2</accession>
<proteinExistence type="predicted"/>
<feature type="transmembrane region" description="Helical" evidence="2">
    <location>
        <begin position="20"/>
        <end position="37"/>
    </location>
</feature>
<feature type="transmembrane region" description="Helical" evidence="2">
    <location>
        <begin position="235"/>
        <end position="252"/>
    </location>
</feature>
<keyword evidence="2" id="KW-0812">Transmembrane</keyword>
<protein>
    <submittedName>
        <fullName evidence="3">Uncharacterized protein</fullName>
    </submittedName>
</protein>
<feature type="region of interest" description="Disordered" evidence="1">
    <location>
        <begin position="199"/>
        <end position="222"/>
    </location>
</feature>
<feature type="compositionally biased region" description="Basic and acidic residues" evidence="1">
    <location>
        <begin position="113"/>
        <end position="122"/>
    </location>
</feature>
<evidence type="ECO:0000313" key="4">
    <source>
        <dbReference type="Proteomes" id="UP000189674"/>
    </source>
</evidence>
<name>A0A1U9NPC2_9BACT</name>
<evidence type="ECO:0000256" key="2">
    <source>
        <dbReference type="SAM" id="Phobius"/>
    </source>
</evidence>
<evidence type="ECO:0000256" key="1">
    <source>
        <dbReference type="SAM" id="MobiDB-lite"/>
    </source>
</evidence>
<feature type="transmembrane region" description="Helical" evidence="2">
    <location>
        <begin position="49"/>
        <end position="68"/>
    </location>
</feature>
<dbReference type="AlphaFoldDB" id="A0A1U9NPC2"/>
<reference evidence="4" key="1">
    <citation type="submission" date="2017-02" db="EMBL/GenBank/DDBJ databases">
        <title>Comparative genomics and description of representatives of a novel lineage of planctomycetes thriving in anoxic sediments.</title>
        <authorList>
            <person name="Spring S."/>
            <person name="Bunk B."/>
            <person name="Sproer C."/>
        </authorList>
    </citation>
    <scope>NUCLEOTIDE SEQUENCE [LARGE SCALE GENOMIC DNA]</scope>
    <source>
        <strain evidence="4">ST-NAGAB-D1</strain>
    </source>
</reference>